<reference evidence="1 2" key="1">
    <citation type="journal article" date="2012" name="BMC Genomics">
        <title>Genome-guided analysis of physiological and morphological traits of the fermentative acetate oxidizer Thermacetogenium phaeum.</title>
        <authorList>
            <person name="Oehler D."/>
            <person name="Poehlein A."/>
            <person name="Leimbach A."/>
            <person name="Muller N."/>
            <person name="Daniel R."/>
            <person name="Gottschalk G."/>
            <person name="Schink B."/>
        </authorList>
    </citation>
    <scope>NUCLEOTIDE SEQUENCE [LARGE SCALE GENOMIC DNA]</scope>
    <source>
        <strain evidence="2">ATCC BAA-254 / DSM 26808 / PB</strain>
    </source>
</reference>
<dbReference type="AlphaFoldDB" id="K4LHQ1"/>
<dbReference type="Pfam" id="PF20074">
    <property type="entry name" value="DUF6470"/>
    <property type="match status" value="1"/>
</dbReference>
<sequence length="186" mass="21173">MRLSIDQVWGRLGIEQSRPFLRLDVKKPSLRLEIEHPVLKVKPGRVELKIDSRECRADLQMYEPEEFARVYAARAKRRVLEHIADTASQGDRLAAIESGERDAIAAIAWENSFDPELSVELVPAHLPKIEFRVISGEREFEEGRVLVQLEKGEVRGRLEAGVVRGYLRRAPELHIRAVGSLLDTFA</sequence>
<organism evidence="1 2">
    <name type="scientific">Thermacetogenium phaeum (strain ATCC BAA-254 / DSM 26808 / PB)</name>
    <dbReference type="NCBI Taxonomy" id="1089553"/>
    <lineage>
        <taxon>Bacteria</taxon>
        <taxon>Bacillati</taxon>
        <taxon>Bacillota</taxon>
        <taxon>Clostridia</taxon>
        <taxon>Thermoanaerobacterales</taxon>
        <taxon>Thermoanaerobacteraceae</taxon>
        <taxon>Thermacetogenium</taxon>
    </lineage>
</organism>
<dbReference type="KEGG" id="tpz:Tph_c22130"/>
<proteinExistence type="predicted"/>
<evidence type="ECO:0000313" key="2">
    <source>
        <dbReference type="Proteomes" id="UP000000467"/>
    </source>
</evidence>
<dbReference type="InterPro" id="IPR045527">
    <property type="entry name" value="DUF6470"/>
</dbReference>
<evidence type="ECO:0000313" key="1">
    <source>
        <dbReference type="EMBL" id="AFV12403.1"/>
    </source>
</evidence>
<accession>K4LHQ1</accession>
<dbReference type="EMBL" id="CP003732">
    <property type="protein sequence ID" value="AFV12403.1"/>
    <property type="molecule type" value="Genomic_DNA"/>
</dbReference>
<dbReference type="Proteomes" id="UP000000467">
    <property type="component" value="Chromosome"/>
</dbReference>
<name>K4LHQ1_THEPS</name>
<dbReference type="STRING" id="1089553.Tph_c22130"/>
<gene>
    <name evidence="1" type="ordered locus">Tph_c22130</name>
</gene>
<protein>
    <submittedName>
        <fullName evidence="1">Uncharacterized protein</fullName>
    </submittedName>
</protein>
<dbReference type="HOGENOM" id="CLU_117584_1_0_9"/>
<keyword evidence="2" id="KW-1185">Reference proteome</keyword>